<organism evidence="1 2">
    <name type="scientific">Streblomastix strix</name>
    <dbReference type="NCBI Taxonomy" id="222440"/>
    <lineage>
        <taxon>Eukaryota</taxon>
        <taxon>Metamonada</taxon>
        <taxon>Preaxostyla</taxon>
        <taxon>Oxymonadida</taxon>
        <taxon>Streblomastigidae</taxon>
        <taxon>Streblomastix</taxon>
    </lineage>
</organism>
<name>A0A5J4UK39_9EUKA</name>
<gene>
    <name evidence="1" type="ORF">EZS28_033696</name>
</gene>
<sequence>MLHNTKCPKVPSLSKRPILGGQELQEINIQTTNRRRFGGKLKDTPSSSISTCVGLSKITKLDKSEDFQLINKFYRGAFGGVLYVKLKESPKLFQL</sequence>
<accession>A0A5J4UK39</accession>
<dbReference type="Proteomes" id="UP000324800">
    <property type="component" value="Unassembled WGS sequence"/>
</dbReference>
<reference evidence="1 2" key="1">
    <citation type="submission" date="2019-03" db="EMBL/GenBank/DDBJ databases">
        <title>Single cell metagenomics reveals metabolic interactions within the superorganism composed of flagellate Streblomastix strix and complex community of Bacteroidetes bacteria on its surface.</title>
        <authorList>
            <person name="Treitli S.C."/>
            <person name="Kolisko M."/>
            <person name="Husnik F."/>
            <person name="Keeling P."/>
            <person name="Hampl V."/>
        </authorList>
    </citation>
    <scope>NUCLEOTIDE SEQUENCE [LARGE SCALE GENOMIC DNA]</scope>
    <source>
        <strain evidence="1">ST1C</strain>
    </source>
</reference>
<dbReference type="EMBL" id="SNRW01015069">
    <property type="protein sequence ID" value="KAA6370777.1"/>
    <property type="molecule type" value="Genomic_DNA"/>
</dbReference>
<dbReference type="AlphaFoldDB" id="A0A5J4UK39"/>
<comment type="caution">
    <text evidence="1">The sequence shown here is derived from an EMBL/GenBank/DDBJ whole genome shotgun (WGS) entry which is preliminary data.</text>
</comment>
<protein>
    <submittedName>
        <fullName evidence="1">Uncharacterized protein</fullName>
    </submittedName>
</protein>
<proteinExistence type="predicted"/>
<evidence type="ECO:0000313" key="1">
    <source>
        <dbReference type="EMBL" id="KAA6370777.1"/>
    </source>
</evidence>
<evidence type="ECO:0000313" key="2">
    <source>
        <dbReference type="Proteomes" id="UP000324800"/>
    </source>
</evidence>